<dbReference type="OrthoDB" id="278430at2759"/>
<evidence type="ECO:0000313" key="2">
    <source>
        <dbReference type="EMBL" id="PFH51841.1"/>
    </source>
</evidence>
<evidence type="ECO:0000256" key="1">
    <source>
        <dbReference type="SAM" id="MobiDB-lite"/>
    </source>
</evidence>
<keyword evidence="3" id="KW-1185">Reference proteome</keyword>
<protein>
    <submittedName>
        <fullName evidence="2">Uncharacterized protein</fullName>
    </submittedName>
</protein>
<evidence type="ECO:0000313" key="3">
    <source>
        <dbReference type="Proteomes" id="UP000242287"/>
    </source>
</evidence>
<feature type="compositionally biased region" description="Polar residues" evidence="1">
    <location>
        <begin position="75"/>
        <end position="87"/>
    </location>
</feature>
<feature type="compositionally biased region" description="Low complexity" evidence="1">
    <location>
        <begin position="139"/>
        <end position="188"/>
    </location>
</feature>
<gene>
    <name evidence="2" type="ORF">AMATHDRAFT_58360</name>
</gene>
<feature type="region of interest" description="Disordered" evidence="1">
    <location>
        <begin position="319"/>
        <end position="354"/>
    </location>
</feature>
<dbReference type="AlphaFoldDB" id="A0A2A9NU64"/>
<sequence length="401" mass="42313">MTSPPHSNPNQGSYVPYSVPPYTYSMPSYYPPPGQMVAPYPNPVPPPVYDIPRSSNGPTASNYTAVNPTRPGVSNGVNTPPNGSRNLRSAPGMNGQSKVRSGPSMSSTRSPWSYGPGAGTGGYVAPQGTGSDAVGPRLSSSRRQSGNSGGSSSYSRSSSNNDDGSSTTSSSTNSSSSRRTYTSTTSSQHPLPPRPDWAVGMTPPPSMFPTHGRQHDHMHGNARPMSITNSRNSVVSGNTTIPLAPPTNQQMPRLQPTDFPPLTSNTAQDRRANSAIGAWGNSFSWSVTSPNQVPQHLSSRTMINQSNIMPNLYTYGFDDSERGFERPPPKSAELYNHKAGKRPPADGNGRHHADGEEARNDLLETANLVEQAAAMSVAGQIASADKSSSGNGNIKAGAVMT</sequence>
<name>A0A2A9NU64_9AGAR</name>
<feature type="compositionally biased region" description="Polar residues" evidence="1">
    <location>
        <begin position="94"/>
        <end position="111"/>
    </location>
</feature>
<organism evidence="2 3">
    <name type="scientific">Amanita thiersii Skay4041</name>
    <dbReference type="NCBI Taxonomy" id="703135"/>
    <lineage>
        <taxon>Eukaryota</taxon>
        <taxon>Fungi</taxon>
        <taxon>Dikarya</taxon>
        <taxon>Basidiomycota</taxon>
        <taxon>Agaricomycotina</taxon>
        <taxon>Agaricomycetes</taxon>
        <taxon>Agaricomycetidae</taxon>
        <taxon>Agaricales</taxon>
        <taxon>Pluteineae</taxon>
        <taxon>Amanitaceae</taxon>
        <taxon>Amanita</taxon>
    </lineage>
</organism>
<feature type="region of interest" description="Disordered" evidence="1">
    <location>
        <begin position="382"/>
        <end position="401"/>
    </location>
</feature>
<proteinExistence type="predicted"/>
<dbReference type="Proteomes" id="UP000242287">
    <property type="component" value="Unassembled WGS sequence"/>
</dbReference>
<feature type="compositionally biased region" description="Basic and acidic residues" evidence="1">
    <location>
        <begin position="319"/>
        <end position="328"/>
    </location>
</feature>
<feature type="region of interest" description="Disordered" evidence="1">
    <location>
        <begin position="40"/>
        <end position="230"/>
    </location>
</feature>
<feature type="compositionally biased region" description="Pro residues" evidence="1">
    <location>
        <begin position="40"/>
        <end position="49"/>
    </location>
</feature>
<dbReference type="EMBL" id="KZ301984">
    <property type="protein sequence ID" value="PFH51841.1"/>
    <property type="molecule type" value="Genomic_DNA"/>
</dbReference>
<feature type="compositionally biased region" description="Polar residues" evidence="1">
    <location>
        <begin position="53"/>
        <end position="67"/>
    </location>
</feature>
<dbReference type="STRING" id="703135.A0A2A9NU64"/>
<reference evidence="2 3" key="1">
    <citation type="submission" date="2014-02" db="EMBL/GenBank/DDBJ databases">
        <title>Transposable element dynamics among asymbiotic and ectomycorrhizal Amanita fungi.</title>
        <authorList>
            <consortium name="DOE Joint Genome Institute"/>
            <person name="Hess J."/>
            <person name="Skrede I."/>
            <person name="Wolfe B."/>
            <person name="LaButti K."/>
            <person name="Ohm R.A."/>
            <person name="Grigoriev I.V."/>
            <person name="Pringle A."/>
        </authorList>
    </citation>
    <scope>NUCLEOTIDE SEQUENCE [LARGE SCALE GENOMIC DNA]</scope>
    <source>
        <strain evidence="2 3">SKay4041</strain>
    </source>
</reference>
<accession>A0A2A9NU64</accession>